<keyword evidence="4" id="KW-0418">Kinase</keyword>
<dbReference type="InterPro" id="IPR014721">
    <property type="entry name" value="Ribsml_uS5_D2-typ_fold_subgr"/>
</dbReference>
<dbReference type="Pfam" id="PF08544">
    <property type="entry name" value="GHMP_kinases_C"/>
    <property type="match status" value="1"/>
</dbReference>
<dbReference type="Pfam" id="PF00288">
    <property type="entry name" value="GHMP_kinases_N"/>
    <property type="match status" value="1"/>
</dbReference>
<dbReference type="PIRSF" id="PIRSF000530">
    <property type="entry name" value="Galactokinase"/>
    <property type="match status" value="1"/>
</dbReference>
<feature type="domain" description="Galactokinase N-terminal" evidence="10">
    <location>
        <begin position="3"/>
        <end position="40"/>
    </location>
</feature>
<keyword evidence="3" id="KW-0547">Nucleotide-binding</keyword>
<sequence length="355" mass="36691">MIGVWHAPGRVNLIGEHTDYNAGLVLPFALPQGVTVAGSRRDDGLLEIHSQGRSETVDLAGLEPGSVTGWAAYVAGVAGVLREAGHPVGGATLRFVSDLPPGAGVSSSAALECATALALTALYGVRLDRAELVLVAQRAENRYAGVPCGVLDQSASLLCRAGHALLLDCASGESAQIPLDLGDHRVLVVDTRADHRLGDGGYADRRASCEKAAGLLGVAALRELTDPEPPLDDPVLRRRVRHVVGENLRVEAAVGHLRRGEIAAIGPLLTASHVSLRDDYEVSWPEADAAVEAALGAGALGARMFGGGFGGSILALVHLDALPRVRTAVTTVFAGNGWTSPVFLEAVASPGAHAR</sequence>
<reference evidence="12" key="1">
    <citation type="journal article" date="2019" name="Int. J. Syst. Evol. Microbiol.">
        <title>The Global Catalogue of Microorganisms (GCM) 10K type strain sequencing project: providing services to taxonomists for standard genome sequencing and annotation.</title>
        <authorList>
            <consortium name="The Broad Institute Genomics Platform"/>
            <consortium name="The Broad Institute Genome Sequencing Center for Infectious Disease"/>
            <person name="Wu L."/>
            <person name="Ma J."/>
        </authorList>
    </citation>
    <scope>NUCLEOTIDE SEQUENCE [LARGE SCALE GENOMIC DNA]</scope>
    <source>
        <strain evidence="12">JCM 9377</strain>
    </source>
</reference>
<evidence type="ECO:0000313" key="11">
    <source>
        <dbReference type="EMBL" id="GAA3241633.1"/>
    </source>
</evidence>
<keyword evidence="12" id="KW-1185">Reference proteome</keyword>
<dbReference type="InterPro" id="IPR020568">
    <property type="entry name" value="Ribosomal_Su5_D2-typ_SF"/>
</dbReference>
<dbReference type="RefSeq" id="WP_344839421.1">
    <property type="nucleotide sequence ID" value="NZ_BAAAUV010000046.1"/>
</dbReference>
<dbReference type="EC" id="2.7.1.6" evidence="7"/>
<evidence type="ECO:0000256" key="5">
    <source>
        <dbReference type="ARBA" id="ARBA00022840"/>
    </source>
</evidence>
<dbReference type="EMBL" id="BAAAUV010000046">
    <property type="protein sequence ID" value="GAA3241633.1"/>
    <property type="molecule type" value="Genomic_DNA"/>
</dbReference>
<dbReference type="PRINTS" id="PR00473">
    <property type="entry name" value="GALCTOKINASE"/>
</dbReference>
<evidence type="ECO:0000256" key="2">
    <source>
        <dbReference type="ARBA" id="ARBA00022679"/>
    </source>
</evidence>
<evidence type="ECO:0000256" key="3">
    <source>
        <dbReference type="ARBA" id="ARBA00022741"/>
    </source>
</evidence>
<proteinExistence type="inferred from homology"/>
<organism evidence="11 12">
    <name type="scientific">Actinocorallia longicatena</name>
    <dbReference type="NCBI Taxonomy" id="111803"/>
    <lineage>
        <taxon>Bacteria</taxon>
        <taxon>Bacillati</taxon>
        <taxon>Actinomycetota</taxon>
        <taxon>Actinomycetes</taxon>
        <taxon>Streptosporangiales</taxon>
        <taxon>Thermomonosporaceae</taxon>
        <taxon>Actinocorallia</taxon>
    </lineage>
</organism>
<dbReference type="PANTHER" id="PTHR10457">
    <property type="entry name" value="MEVALONATE KINASE/GALACTOKINASE"/>
    <property type="match status" value="1"/>
</dbReference>
<dbReference type="InterPro" id="IPR000705">
    <property type="entry name" value="Galactokinase"/>
</dbReference>
<comment type="similarity">
    <text evidence="1">Belongs to the GHMP kinase family. GalK subfamily.</text>
</comment>
<name>A0ABP6QM66_9ACTN</name>
<gene>
    <name evidence="11" type="primary">galK_2</name>
    <name evidence="11" type="ORF">GCM10010468_78990</name>
</gene>
<feature type="domain" description="GHMP kinase C-terminal" evidence="9">
    <location>
        <begin position="257"/>
        <end position="333"/>
    </location>
</feature>
<dbReference type="NCBIfam" id="TIGR00131">
    <property type="entry name" value="gal_kin"/>
    <property type="match status" value="1"/>
</dbReference>
<dbReference type="Gene3D" id="3.30.70.890">
    <property type="entry name" value="GHMP kinase, C-terminal domain"/>
    <property type="match status" value="1"/>
</dbReference>
<keyword evidence="5" id="KW-0067">ATP-binding</keyword>
<dbReference type="InterPro" id="IPR013750">
    <property type="entry name" value="GHMP_kinase_C_dom"/>
</dbReference>
<keyword evidence="6" id="KW-0119">Carbohydrate metabolism</keyword>
<dbReference type="InterPro" id="IPR036554">
    <property type="entry name" value="GHMP_kinase_C_sf"/>
</dbReference>
<dbReference type="SUPFAM" id="SSF55060">
    <property type="entry name" value="GHMP Kinase, C-terminal domain"/>
    <property type="match status" value="1"/>
</dbReference>
<dbReference type="Proteomes" id="UP001501237">
    <property type="component" value="Unassembled WGS sequence"/>
</dbReference>
<dbReference type="PRINTS" id="PR00959">
    <property type="entry name" value="MEVGALKINASE"/>
</dbReference>
<evidence type="ECO:0000256" key="4">
    <source>
        <dbReference type="ARBA" id="ARBA00022777"/>
    </source>
</evidence>
<evidence type="ECO:0000259" key="9">
    <source>
        <dbReference type="Pfam" id="PF08544"/>
    </source>
</evidence>
<evidence type="ECO:0000256" key="1">
    <source>
        <dbReference type="ARBA" id="ARBA00006566"/>
    </source>
</evidence>
<dbReference type="Pfam" id="PF10509">
    <property type="entry name" value="GalKase_gal_bdg"/>
    <property type="match status" value="1"/>
</dbReference>
<dbReference type="InterPro" id="IPR019539">
    <property type="entry name" value="GalKase_N"/>
</dbReference>
<evidence type="ECO:0000259" key="8">
    <source>
        <dbReference type="Pfam" id="PF00288"/>
    </source>
</evidence>
<dbReference type="PROSITE" id="PS00106">
    <property type="entry name" value="GALACTOKINASE"/>
    <property type="match status" value="1"/>
</dbReference>
<keyword evidence="2" id="KW-0808">Transferase</keyword>
<dbReference type="InterPro" id="IPR006204">
    <property type="entry name" value="GHMP_kinase_N_dom"/>
</dbReference>
<dbReference type="InterPro" id="IPR019741">
    <property type="entry name" value="Galactokinase_CS"/>
</dbReference>
<dbReference type="Gene3D" id="3.30.230.10">
    <property type="match status" value="1"/>
</dbReference>
<dbReference type="InterPro" id="IPR006206">
    <property type="entry name" value="Mevalonate/galactokinase"/>
</dbReference>
<evidence type="ECO:0000313" key="12">
    <source>
        <dbReference type="Proteomes" id="UP001501237"/>
    </source>
</evidence>
<feature type="domain" description="GHMP kinase N-terminal" evidence="8">
    <location>
        <begin position="73"/>
        <end position="158"/>
    </location>
</feature>
<accession>A0ABP6QM66</accession>
<keyword evidence="6" id="KW-0299">Galactose metabolism</keyword>
<evidence type="ECO:0000256" key="7">
    <source>
        <dbReference type="NCBIfam" id="TIGR00131"/>
    </source>
</evidence>
<evidence type="ECO:0000259" key="10">
    <source>
        <dbReference type="Pfam" id="PF10509"/>
    </source>
</evidence>
<evidence type="ECO:0000256" key="6">
    <source>
        <dbReference type="ARBA" id="ARBA00023144"/>
    </source>
</evidence>
<dbReference type="SUPFAM" id="SSF54211">
    <property type="entry name" value="Ribosomal protein S5 domain 2-like"/>
    <property type="match status" value="1"/>
</dbReference>
<protein>
    <recommendedName>
        <fullName evidence="7">Galactokinase</fullName>
        <ecNumber evidence="7">2.7.1.6</ecNumber>
    </recommendedName>
</protein>
<dbReference type="PANTHER" id="PTHR10457:SF7">
    <property type="entry name" value="GALACTOKINASE-RELATED"/>
    <property type="match status" value="1"/>
</dbReference>
<comment type="caution">
    <text evidence="11">The sequence shown here is derived from an EMBL/GenBank/DDBJ whole genome shotgun (WGS) entry which is preliminary data.</text>
</comment>